<dbReference type="GO" id="GO:0005634">
    <property type="term" value="C:nucleus"/>
    <property type="evidence" value="ECO:0007669"/>
    <property type="project" value="InterPro"/>
</dbReference>
<dbReference type="Proteomes" id="UP000475862">
    <property type="component" value="Unassembled WGS sequence"/>
</dbReference>
<dbReference type="InterPro" id="IPR009464">
    <property type="entry name" value="PCAF_N"/>
</dbReference>
<sequence>MGGVLSSTRRPSMIGRARQDCRILILRHGDPKDLIFPEYWKANDVLYQRIESERKMQMTNDPGSIMITIAVYSPCENSRCKCKAGKFTEDTLNTVGWADSKCTRSGCNHPLSNHIRHIKYVSNTEYMAVIKLVYDINNIKAALEISYANPKLQRNILIGSVYESVYKVLCKTVRYDPFKAPNIDTIYGSPPFEQINIRQILINFSRLYFFGDKEVLTFKQALKVTKFLLRSFDLWMWTVPDKKSYFYSELFSKPYSYYFCRYMVYCEIPRSNHSISPRYKATMIFGREVLRYTLESFYKDLQVWCYDSNIICKRHRDLYCVNYVPIYMTFLKTAYENPYSPIWNQPGLLFGQCN</sequence>
<proteinExistence type="predicted"/>
<evidence type="ECO:0000313" key="3">
    <source>
        <dbReference type="Proteomes" id="UP000475862"/>
    </source>
</evidence>
<dbReference type="EMBL" id="VYZN01000057">
    <property type="protein sequence ID" value="KAE9525885.1"/>
    <property type="molecule type" value="Genomic_DNA"/>
</dbReference>
<protein>
    <recommendedName>
        <fullName evidence="1">PCAF N-terminal domain-containing protein</fullName>
    </recommendedName>
</protein>
<reference evidence="2 3" key="1">
    <citation type="submission" date="2019-08" db="EMBL/GenBank/DDBJ databases">
        <title>The genome of the soybean aphid Biotype 1, its phylome, world population structure and adaptation to the North American continent.</title>
        <authorList>
            <person name="Giordano R."/>
            <person name="Donthu R.K."/>
            <person name="Hernandez A.G."/>
            <person name="Wright C.L."/>
            <person name="Zimin A.V."/>
        </authorList>
    </citation>
    <scope>NUCLEOTIDE SEQUENCE [LARGE SCALE GENOMIC DNA]</scope>
    <source>
        <tissue evidence="2">Whole aphids</tissue>
    </source>
</reference>
<comment type="caution">
    <text evidence="2">The sequence shown here is derived from an EMBL/GenBank/DDBJ whole genome shotgun (WGS) entry which is preliminary data.</text>
</comment>
<dbReference type="AlphaFoldDB" id="A0A6G0T6Q0"/>
<dbReference type="Pfam" id="PF06466">
    <property type="entry name" value="PCAF_N"/>
    <property type="match status" value="1"/>
</dbReference>
<gene>
    <name evidence="2" type="ORF">AGLY_013934</name>
</gene>
<feature type="domain" description="PCAF N-terminal" evidence="1">
    <location>
        <begin position="53"/>
        <end position="301"/>
    </location>
</feature>
<dbReference type="GO" id="GO:0006355">
    <property type="term" value="P:regulation of DNA-templated transcription"/>
    <property type="evidence" value="ECO:0007669"/>
    <property type="project" value="InterPro"/>
</dbReference>
<keyword evidence="3" id="KW-1185">Reference proteome</keyword>
<evidence type="ECO:0000259" key="1">
    <source>
        <dbReference type="Pfam" id="PF06466"/>
    </source>
</evidence>
<evidence type="ECO:0000313" key="2">
    <source>
        <dbReference type="EMBL" id="KAE9525885.1"/>
    </source>
</evidence>
<dbReference type="GO" id="GO:0004402">
    <property type="term" value="F:histone acetyltransferase activity"/>
    <property type="evidence" value="ECO:0007669"/>
    <property type="project" value="InterPro"/>
</dbReference>
<accession>A0A6G0T6Q0</accession>
<organism evidence="2 3">
    <name type="scientific">Aphis glycines</name>
    <name type="common">Soybean aphid</name>
    <dbReference type="NCBI Taxonomy" id="307491"/>
    <lineage>
        <taxon>Eukaryota</taxon>
        <taxon>Metazoa</taxon>
        <taxon>Ecdysozoa</taxon>
        <taxon>Arthropoda</taxon>
        <taxon>Hexapoda</taxon>
        <taxon>Insecta</taxon>
        <taxon>Pterygota</taxon>
        <taxon>Neoptera</taxon>
        <taxon>Paraneoptera</taxon>
        <taxon>Hemiptera</taxon>
        <taxon>Sternorrhyncha</taxon>
        <taxon>Aphidomorpha</taxon>
        <taxon>Aphidoidea</taxon>
        <taxon>Aphididae</taxon>
        <taxon>Aphidini</taxon>
        <taxon>Aphis</taxon>
        <taxon>Aphis</taxon>
    </lineage>
</organism>
<dbReference type="OrthoDB" id="1937912at2759"/>
<name>A0A6G0T6Q0_APHGL</name>